<dbReference type="InterPro" id="IPR003822">
    <property type="entry name" value="PAH"/>
</dbReference>
<feature type="region of interest" description="Disordered" evidence="6">
    <location>
        <begin position="527"/>
        <end position="547"/>
    </location>
</feature>
<reference evidence="8" key="1">
    <citation type="submission" date="2021-01" db="EMBL/GenBank/DDBJ databases">
        <authorList>
            <person name="Corre E."/>
            <person name="Pelletier E."/>
            <person name="Niang G."/>
            <person name="Scheremetjew M."/>
            <person name="Finn R."/>
            <person name="Kale V."/>
            <person name="Holt S."/>
            <person name="Cochrane G."/>
            <person name="Meng A."/>
            <person name="Brown T."/>
            <person name="Cohen L."/>
        </authorList>
    </citation>
    <scope>NUCLEOTIDE SEQUENCE</scope>
    <source>
        <strain evidence="8">CCMP2058</strain>
    </source>
</reference>
<dbReference type="PANTHER" id="PTHR12346:SF0">
    <property type="entry name" value="SIN3A, ISOFORM G"/>
    <property type="match status" value="1"/>
</dbReference>
<dbReference type="InterPro" id="IPR039774">
    <property type="entry name" value="Sin3-like"/>
</dbReference>
<dbReference type="PROSITE" id="PS51477">
    <property type="entry name" value="PAH"/>
    <property type="match status" value="2"/>
</dbReference>
<dbReference type="FunFam" id="1.20.1160.11:FF:000003">
    <property type="entry name" value="Paired amphipathic helix SIN3-like protein"/>
    <property type="match status" value="1"/>
</dbReference>
<feature type="compositionally biased region" description="Gly residues" evidence="6">
    <location>
        <begin position="527"/>
        <end position="537"/>
    </location>
</feature>
<dbReference type="Pfam" id="PF02671">
    <property type="entry name" value="PAH"/>
    <property type="match status" value="2"/>
</dbReference>
<evidence type="ECO:0000256" key="1">
    <source>
        <dbReference type="ARBA" id="ARBA00004123"/>
    </source>
</evidence>
<gene>
    <name evidence="8" type="ORF">LAMO00422_LOCUS4391</name>
</gene>
<dbReference type="PANTHER" id="PTHR12346">
    <property type="entry name" value="SIN3B-RELATED"/>
    <property type="match status" value="1"/>
</dbReference>
<dbReference type="InterPro" id="IPR031693">
    <property type="entry name" value="Sin3_C"/>
</dbReference>
<dbReference type="GO" id="GO:0000118">
    <property type="term" value="C:histone deacetylase complex"/>
    <property type="evidence" value="ECO:0007669"/>
    <property type="project" value="TreeGrafter"/>
</dbReference>
<dbReference type="GO" id="GO:0000785">
    <property type="term" value="C:chromatin"/>
    <property type="evidence" value="ECO:0007669"/>
    <property type="project" value="TreeGrafter"/>
</dbReference>
<feature type="compositionally biased region" description="Basic and acidic residues" evidence="6">
    <location>
        <begin position="1"/>
        <end position="10"/>
    </location>
</feature>
<dbReference type="EMBL" id="HBEM01006265">
    <property type="protein sequence ID" value="CAD8437276.1"/>
    <property type="molecule type" value="Transcribed_RNA"/>
</dbReference>
<dbReference type="InterPro" id="IPR013194">
    <property type="entry name" value="HDAC_interact_dom"/>
</dbReference>
<evidence type="ECO:0000256" key="4">
    <source>
        <dbReference type="ARBA" id="ARBA00023242"/>
    </source>
</evidence>
<evidence type="ECO:0000313" key="8">
    <source>
        <dbReference type="EMBL" id="CAD8437276.1"/>
    </source>
</evidence>
<dbReference type="AlphaFoldDB" id="A0A7S0CY84"/>
<dbReference type="SMART" id="SM00761">
    <property type="entry name" value="HDAC_interact"/>
    <property type="match status" value="1"/>
</dbReference>
<feature type="region of interest" description="Disordered" evidence="6">
    <location>
        <begin position="1"/>
        <end position="23"/>
    </location>
</feature>
<feature type="domain" description="Histone deacetylase interacting" evidence="7">
    <location>
        <begin position="310"/>
        <end position="410"/>
    </location>
</feature>
<feature type="compositionally biased region" description="Acidic residues" evidence="6">
    <location>
        <begin position="753"/>
        <end position="764"/>
    </location>
</feature>
<accession>A0A7S0CY84</accession>
<feature type="region of interest" description="Disordered" evidence="6">
    <location>
        <begin position="622"/>
        <end position="648"/>
    </location>
</feature>
<keyword evidence="4 5" id="KW-0539">Nucleus</keyword>
<sequence length="1055" mass="121943">MKRGRPEHDSQPPPKKLNAGPKVKDAMGYLEKVKKKFENKPQVYNQFLDIMKDFKSQTINTEGVIERVKTLFKGNKHLILGFNQFLPPGYKIELPPEKKTTIEFNHAVQYVAKIKNRFRDQPEIYGEFLDILHDYQANRTIDEVFLRVQKLFGGQPDLLDEFKYFLPAKSASNSLRGARKLHKSAKKLPMKKPGRLSSGQHKDSDSARLRMRVSYPPGSERDLQLLEKMKMNIPRPSWNQLVKVFHLHTLGIVTRLELVTMVEDILGEKYPEYVERFKNMIGYEEWEESQRITRQRKNYYTFVASVDFTSCPQPTPSYRRIPDDIPLPSCSGRTPLCDEVLNNRCISIPTGSEDFSFKATRKNIYEENLFKCEDERFELDMVIENNASAIRVLEPLEKKIDALTPEQAKNFALPESIDILHVRAIARMYGEHGFQIIDLLNKNPVVAIPIVLARLRQKDEEWRRVRVGMRDSWRRIAAQNYNKSLDHRSFYFKQEDKKRINPKSLLADLKDMHQYFFGGGASNGGYSMGGGGSGSGKGRQPDSDMLKQLQSGQGPLFNYCMRFKYPDQSIHNEVFNIIKYVLPFHPEIEATTCLNFWQIFIQHFFDAPEKGIDSKSARTFDSKGAAGAAGSTSAKDLDEKMEVEDDTTPAKDTIAKAKEEIKPVRLSLDMWAMDERVMPIRRHTRKSRLFFGTSSIYVLLRMHQMLYTRLLRAKELAFTHKNKATKAQLDAYAKSNRRRKDTDVGGIQANTEEAMEAEEDEAPIEDLLNGNAHDTPRTKRKTVKHPYEQFRTLLRKLLSRQMDTNHFEDELRALLGARSFVLFTIDKLISSFLKQLHMVSNSDVCKRLTGLYLTAQGWTNTYLNRAESKKSGDQKSDKSDKGKADTKRSIDKMKLRHSAQAAKMYQELCASIISHDLWCQMEYFDDTRELAIGLLDSNDSHRRPQTAEWSEYCKQFIQGTPNAQSTPFLQRNIRRANKVWEKNGDPAKAALNEVEMYCGLEFNLNTKTYKLEFVDGTEEYLLRRKSQRETKKKSDAFKAKRKKAFETWKARHALT</sequence>
<proteinExistence type="predicted"/>
<evidence type="ECO:0000256" key="2">
    <source>
        <dbReference type="ARBA" id="ARBA00022491"/>
    </source>
</evidence>
<keyword evidence="2" id="KW-0678">Repressor</keyword>
<evidence type="ECO:0000256" key="5">
    <source>
        <dbReference type="PROSITE-ProRule" id="PRU00810"/>
    </source>
</evidence>
<dbReference type="InterPro" id="IPR036600">
    <property type="entry name" value="PAH_sf"/>
</dbReference>
<protein>
    <recommendedName>
        <fullName evidence="7">Histone deacetylase interacting domain-containing protein</fullName>
    </recommendedName>
</protein>
<feature type="compositionally biased region" description="Low complexity" evidence="6">
    <location>
        <begin position="622"/>
        <end position="634"/>
    </location>
</feature>
<evidence type="ECO:0000256" key="6">
    <source>
        <dbReference type="SAM" id="MobiDB-lite"/>
    </source>
</evidence>
<dbReference type="GO" id="GO:0003714">
    <property type="term" value="F:transcription corepressor activity"/>
    <property type="evidence" value="ECO:0007669"/>
    <property type="project" value="InterPro"/>
</dbReference>
<dbReference type="SUPFAM" id="SSF47762">
    <property type="entry name" value="PAH2 domain"/>
    <property type="match status" value="2"/>
</dbReference>
<dbReference type="FunFam" id="1.20.1160.11:FF:000001">
    <property type="entry name" value="Paired amphipathic helix protein Sin3"/>
    <property type="match status" value="1"/>
</dbReference>
<evidence type="ECO:0000259" key="7">
    <source>
        <dbReference type="SMART" id="SM00761"/>
    </source>
</evidence>
<comment type="subcellular location">
    <subcellularLocation>
        <location evidence="1 5">Nucleus</location>
    </subcellularLocation>
</comment>
<feature type="region of interest" description="Disordered" evidence="6">
    <location>
        <begin position="867"/>
        <end position="889"/>
    </location>
</feature>
<organism evidence="8">
    <name type="scientific">Amorphochlora amoebiformis</name>
    <dbReference type="NCBI Taxonomy" id="1561963"/>
    <lineage>
        <taxon>Eukaryota</taxon>
        <taxon>Sar</taxon>
        <taxon>Rhizaria</taxon>
        <taxon>Cercozoa</taxon>
        <taxon>Chlorarachniophyceae</taxon>
        <taxon>Amorphochlora</taxon>
    </lineage>
</organism>
<evidence type="ECO:0000256" key="3">
    <source>
        <dbReference type="ARBA" id="ARBA00022737"/>
    </source>
</evidence>
<feature type="compositionally biased region" description="Basic residues" evidence="6">
    <location>
        <begin position="182"/>
        <end position="194"/>
    </location>
</feature>
<dbReference type="GO" id="GO:0000122">
    <property type="term" value="P:negative regulation of transcription by RNA polymerase II"/>
    <property type="evidence" value="ECO:0007669"/>
    <property type="project" value="TreeGrafter"/>
</dbReference>
<dbReference type="Pfam" id="PF08295">
    <property type="entry name" value="Sin3_corepress"/>
    <property type="match status" value="1"/>
</dbReference>
<name>A0A7S0CY84_9EUKA</name>
<feature type="region of interest" description="Disordered" evidence="6">
    <location>
        <begin position="182"/>
        <end position="210"/>
    </location>
</feature>
<keyword evidence="3" id="KW-0677">Repeat</keyword>
<dbReference type="Gene3D" id="1.20.1160.11">
    <property type="entry name" value="Paired amphipathic helix"/>
    <property type="match status" value="2"/>
</dbReference>
<dbReference type="Pfam" id="PF16879">
    <property type="entry name" value="Sin3a_C"/>
    <property type="match status" value="1"/>
</dbReference>
<feature type="region of interest" description="Disordered" evidence="6">
    <location>
        <begin position="752"/>
        <end position="784"/>
    </location>
</feature>